<dbReference type="Proteomes" id="UP000030645">
    <property type="component" value="Unassembled WGS sequence"/>
</dbReference>
<evidence type="ECO:0000313" key="2">
    <source>
        <dbReference type="Proteomes" id="UP000030645"/>
    </source>
</evidence>
<organism evidence="1 2">
    <name type="scientific">Morus notabilis</name>
    <dbReference type="NCBI Taxonomy" id="981085"/>
    <lineage>
        <taxon>Eukaryota</taxon>
        <taxon>Viridiplantae</taxon>
        <taxon>Streptophyta</taxon>
        <taxon>Embryophyta</taxon>
        <taxon>Tracheophyta</taxon>
        <taxon>Spermatophyta</taxon>
        <taxon>Magnoliopsida</taxon>
        <taxon>eudicotyledons</taxon>
        <taxon>Gunneridae</taxon>
        <taxon>Pentapetalae</taxon>
        <taxon>rosids</taxon>
        <taxon>fabids</taxon>
        <taxon>Rosales</taxon>
        <taxon>Moraceae</taxon>
        <taxon>Moreae</taxon>
        <taxon>Morus</taxon>
    </lineage>
</organism>
<evidence type="ECO:0000313" key="1">
    <source>
        <dbReference type="EMBL" id="EXC26230.1"/>
    </source>
</evidence>
<gene>
    <name evidence="1" type="ORF">L484_022801</name>
</gene>
<name>W9S573_9ROSA</name>
<proteinExistence type="predicted"/>
<keyword evidence="2" id="KW-1185">Reference proteome</keyword>
<accession>W9S573</accession>
<sequence>MVKNPDSPAVENPIVLDNLRLRQGECAFALFGKSGERGFLAAGEAVEGGPVVGGGDGGTTVVGVPVAVVAEHQILGGTKKPHFFPDTDSQQPRLLHQFSSSASVFFFREVGGVSYGERERDIPVERDG</sequence>
<dbReference type="EMBL" id="KE346101">
    <property type="protein sequence ID" value="EXC26230.1"/>
    <property type="molecule type" value="Genomic_DNA"/>
</dbReference>
<dbReference type="AlphaFoldDB" id="W9S573"/>
<reference evidence="2" key="1">
    <citation type="submission" date="2013-01" db="EMBL/GenBank/DDBJ databases">
        <title>Draft Genome Sequence of a Mulberry Tree, Morus notabilis C.K. Schneid.</title>
        <authorList>
            <person name="He N."/>
            <person name="Zhao S."/>
        </authorList>
    </citation>
    <scope>NUCLEOTIDE SEQUENCE</scope>
</reference>
<protein>
    <submittedName>
        <fullName evidence="1">Uncharacterized protein</fullName>
    </submittedName>
</protein>